<evidence type="ECO:0000313" key="2">
    <source>
        <dbReference type="Proteomes" id="UP000887013"/>
    </source>
</evidence>
<reference evidence="1" key="1">
    <citation type="submission" date="2020-08" db="EMBL/GenBank/DDBJ databases">
        <title>Multicomponent nature underlies the extraordinary mechanical properties of spider dragline silk.</title>
        <authorList>
            <person name="Kono N."/>
            <person name="Nakamura H."/>
            <person name="Mori M."/>
            <person name="Yoshida Y."/>
            <person name="Ohtoshi R."/>
            <person name="Malay A.D."/>
            <person name="Moran D.A.P."/>
            <person name="Tomita M."/>
            <person name="Numata K."/>
            <person name="Arakawa K."/>
        </authorList>
    </citation>
    <scope>NUCLEOTIDE SEQUENCE</scope>
</reference>
<gene>
    <name evidence="1" type="ORF">NPIL_279311</name>
</gene>
<organism evidence="1 2">
    <name type="scientific">Nephila pilipes</name>
    <name type="common">Giant wood spider</name>
    <name type="synonym">Nephila maculata</name>
    <dbReference type="NCBI Taxonomy" id="299642"/>
    <lineage>
        <taxon>Eukaryota</taxon>
        <taxon>Metazoa</taxon>
        <taxon>Ecdysozoa</taxon>
        <taxon>Arthropoda</taxon>
        <taxon>Chelicerata</taxon>
        <taxon>Arachnida</taxon>
        <taxon>Araneae</taxon>
        <taxon>Araneomorphae</taxon>
        <taxon>Entelegynae</taxon>
        <taxon>Araneoidea</taxon>
        <taxon>Nephilidae</taxon>
        <taxon>Nephila</taxon>
    </lineage>
</organism>
<proteinExistence type="predicted"/>
<name>A0A8X6NLY7_NEPPI</name>
<dbReference type="EMBL" id="BMAW01010647">
    <property type="protein sequence ID" value="GFT19757.1"/>
    <property type="molecule type" value="Genomic_DNA"/>
</dbReference>
<sequence>MSKICQDPESEVSRRICINLDNN</sequence>
<keyword evidence="2" id="KW-1185">Reference proteome</keyword>
<dbReference type="Proteomes" id="UP000887013">
    <property type="component" value="Unassembled WGS sequence"/>
</dbReference>
<accession>A0A8X6NLY7</accession>
<evidence type="ECO:0000313" key="1">
    <source>
        <dbReference type="EMBL" id="GFT19757.1"/>
    </source>
</evidence>
<comment type="caution">
    <text evidence="1">The sequence shown here is derived from an EMBL/GenBank/DDBJ whole genome shotgun (WGS) entry which is preliminary data.</text>
</comment>
<feature type="non-terminal residue" evidence="1">
    <location>
        <position position="23"/>
    </location>
</feature>
<dbReference type="AlphaFoldDB" id="A0A8X6NLY7"/>
<protein>
    <submittedName>
        <fullName evidence="1">Uncharacterized protein</fullName>
    </submittedName>
</protein>